<protein>
    <submittedName>
        <fullName evidence="1">Uncharacterized protein</fullName>
    </submittedName>
</protein>
<accession>A0A078L032</accession>
<dbReference type="EMBL" id="CCSB01000002">
    <property type="protein sequence ID" value="CDZ77404.1"/>
    <property type="molecule type" value="Genomic_DNA"/>
</dbReference>
<evidence type="ECO:0000313" key="2">
    <source>
        <dbReference type="Proteomes" id="UP000044071"/>
    </source>
</evidence>
<organism evidence="1 2">
    <name type="scientific">Legionella massiliensis</name>
    <dbReference type="NCBI Taxonomy" id="1034943"/>
    <lineage>
        <taxon>Bacteria</taxon>
        <taxon>Pseudomonadati</taxon>
        <taxon>Pseudomonadota</taxon>
        <taxon>Gammaproteobacteria</taxon>
        <taxon>Legionellales</taxon>
        <taxon>Legionellaceae</taxon>
        <taxon>Legionella</taxon>
    </lineage>
</organism>
<sequence>MGVGAGKTFFTLTLLQYLKHKMQNNPGKLAPSFCMAPDEAVAEVTKRSINRQGIISAMSSAAITRQEQMPDSEFIALYQEIAERAAQESEHVDECLNQGLQTEILDFCRGRGLHPNNLINLIYNQGQAAGKQQVFKDSIDVKRLLLLVEGQKTIKNKTGMLGVSALSNLLE</sequence>
<evidence type="ECO:0000313" key="1">
    <source>
        <dbReference type="EMBL" id="CDZ77404.1"/>
    </source>
</evidence>
<gene>
    <name evidence="1" type="ORF">BN59_01687</name>
</gene>
<name>A0A078L032_9GAMM</name>
<keyword evidence="2" id="KW-1185">Reference proteome</keyword>
<proteinExistence type="predicted"/>
<reference evidence="1 2" key="1">
    <citation type="submission" date="2014-06" db="EMBL/GenBank/DDBJ databases">
        <authorList>
            <person name="Urmite Genomes Urmite Genomes"/>
        </authorList>
    </citation>
    <scope>NUCLEOTIDE SEQUENCE [LARGE SCALE GENOMIC DNA]</scope>
</reference>
<dbReference type="AlphaFoldDB" id="A0A078L032"/>
<dbReference type="Proteomes" id="UP000044071">
    <property type="component" value="Unassembled WGS sequence"/>
</dbReference>